<dbReference type="Pfam" id="PF01370">
    <property type="entry name" value="Epimerase"/>
    <property type="match status" value="1"/>
</dbReference>
<dbReference type="OrthoDB" id="9814124at2"/>
<proteinExistence type="predicted"/>
<comment type="caution">
    <text evidence="2">The sequence shown here is derived from an EMBL/GenBank/DDBJ whole genome shotgun (WGS) entry which is preliminary data.</text>
</comment>
<evidence type="ECO:0000259" key="1">
    <source>
        <dbReference type="Pfam" id="PF01370"/>
    </source>
</evidence>
<dbReference type="InterPro" id="IPR050177">
    <property type="entry name" value="Lipid_A_modif_metabolic_enz"/>
</dbReference>
<protein>
    <recommendedName>
        <fullName evidence="1">NAD-dependent epimerase/dehydratase domain-containing protein</fullName>
    </recommendedName>
</protein>
<dbReference type="InterPro" id="IPR001509">
    <property type="entry name" value="Epimerase_deHydtase"/>
</dbReference>
<dbReference type="AlphaFoldDB" id="A0A0F5FMJ4"/>
<name>A0A0F5FMJ4_9HYPH</name>
<dbReference type="PANTHER" id="PTHR43245">
    <property type="entry name" value="BIFUNCTIONAL POLYMYXIN RESISTANCE PROTEIN ARNA"/>
    <property type="match status" value="1"/>
</dbReference>
<evidence type="ECO:0000313" key="2">
    <source>
        <dbReference type="EMBL" id="KKB09795.1"/>
    </source>
</evidence>
<dbReference type="STRING" id="429727.VE26_08045"/>
<dbReference type="InterPro" id="IPR036291">
    <property type="entry name" value="NAD(P)-bd_dom_sf"/>
</dbReference>
<dbReference type="CDD" id="cd08946">
    <property type="entry name" value="SDR_e"/>
    <property type="match status" value="1"/>
</dbReference>
<gene>
    <name evidence="2" type="ORF">VE26_08045</name>
</gene>
<dbReference type="PATRIC" id="fig|429727.3.peg.1664"/>
<dbReference type="Gene3D" id="3.40.50.720">
    <property type="entry name" value="NAD(P)-binding Rossmann-like Domain"/>
    <property type="match status" value="1"/>
</dbReference>
<keyword evidence="3" id="KW-1185">Reference proteome</keyword>
<sequence length="321" mass="36381">MNTTAIIFGGCGFFGTHLARHLALDDTVTRIILADIREPRELTAKSEYVRCDVREPIDIAVEGKSVIYNFAAVHTTPGHEDWEYYWANVRGAIEVCRFAERKGCTRIFFTSTMGIYGPQEDIVDEQTVAQPVSAYGKSKLLAEKIHEDWQARHADSRRLVIMRPAVTFGEGEHGNFERLAGLLRRGLFVYPVRKTTIKACAPVEEMPECFAYMAAFDEPVIRFIFAYPDRTTTEDINRGFHEAAGYKMPGVVVPGWIINTAALGFEVLAKLGLKTSINRARVRKLVQSTNIYPRELVSRGWTFKLPLAEALRRWQKANDFK</sequence>
<dbReference type="EMBL" id="JZEY01000054">
    <property type="protein sequence ID" value="KKB09795.1"/>
    <property type="molecule type" value="Genomic_DNA"/>
</dbReference>
<feature type="domain" description="NAD-dependent epimerase/dehydratase" evidence="1">
    <location>
        <begin position="6"/>
        <end position="175"/>
    </location>
</feature>
<evidence type="ECO:0000313" key="3">
    <source>
        <dbReference type="Proteomes" id="UP000033649"/>
    </source>
</evidence>
<accession>A0A0F5FMJ4</accession>
<dbReference type="SUPFAM" id="SSF51735">
    <property type="entry name" value="NAD(P)-binding Rossmann-fold domains"/>
    <property type="match status" value="1"/>
</dbReference>
<reference evidence="2 3" key="1">
    <citation type="submission" date="2015-03" db="EMBL/GenBank/DDBJ databases">
        <authorList>
            <person name="Hassan Y."/>
            <person name="Lepp D."/>
            <person name="Li X.-Z."/>
            <person name="Zhou T."/>
        </authorList>
    </citation>
    <scope>NUCLEOTIDE SEQUENCE [LARGE SCALE GENOMIC DNA]</scope>
    <source>
        <strain evidence="2 3">IPL18</strain>
    </source>
</reference>
<organism evidence="2 3">
    <name type="scientific">Devosia chinhatensis</name>
    <dbReference type="NCBI Taxonomy" id="429727"/>
    <lineage>
        <taxon>Bacteria</taxon>
        <taxon>Pseudomonadati</taxon>
        <taxon>Pseudomonadota</taxon>
        <taxon>Alphaproteobacteria</taxon>
        <taxon>Hyphomicrobiales</taxon>
        <taxon>Devosiaceae</taxon>
        <taxon>Devosia</taxon>
    </lineage>
</organism>
<dbReference type="RefSeq" id="WP_046104486.1">
    <property type="nucleotide sequence ID" value="NZ_JZEY01000054.1"/>
</dbReference>
<dbReference type="Proteomes" id="UP000033649">
    <property type="component" value="Unassembled WGS sequence"/>
</dbReference>